<keyword evidence="1" id="KW-0812">Transmembrane</keyword>
<organism evidence="2">
    <name type="scientific">Oryza barthii</name>
    <dbReference type="NCBI Taxonomy" id="65489"/>
    <lineage>
        <taxon>Eukaryota</taxon>
        <taxon>Viridiplantae</taxon>
        <taxon>Streptophyta</taxon>
        <taxon>Embryophyta</taxon>
        <taxon>Tracheophyta</taxon>
        <taxon>Spermatophyta</taxon>
        <taxon>Magnoliopsida</taxon>
        <taxon>Liliopsida</taxon>
        <taxon>Poales</taxon>
        <taxon>Poaceae</taxon>
        <taxon>BOP clade</taxon>
        <taxon>Oryzoideae</taxon>
        <taxon>Oryzeae</taxon>
        <taxon>Oryzinae</taxon>
        <taxon>Oryza</taxon>
    </lineage>
</organism>
<accession>A0A2I4S682</accession>
<dbReference type="EMBL" id="MF503974">
    <property type="protein sequence ID" value="ASR75402.1"/>
    <property type="molecule type" value="Genomic_DNA"/>
</dbReference>
<name>A0A2I4S682_9ORYZ</name>
<proteinExistence type="predicted"/>
<dbReference type="AlphaFoldDB" id="A0A2I4S682"/>
<protein>
    <submittedName>
        <fullName evidence="2">Uncharacterized protein</fullName>
    </submittedName>
</protein>
<evidence type="ECO:0000313" key="2">
    <source>
        <dbReference type="EMBL" id="ASR75402.1"/>
    </source>
</evidence>
<sequence length="88" mass="9270">MAAPSHATAAVVAHAGASIGTWWLFSYHHSGARGRIRATTTMFAGGFGNGSALRDGSNDNSCGVARGRIQRRSVALLRSPRRCSRVDS</sequence>
<keyword evidence="1" id="KW-0472">Membrane</keyword>
<gene>
    <name evidence="2" type="ORF">BAR_21</name>
</gene>
<evidence type="ECO:0000256" key="1">
    <source>
        <dbReference type="SAM" id="Phobius"/>
    </source>
</evidence>
<reference evidence="2" key="1">
    <citation type="submission" date="2017-07" db="EMBL/GenBank/DDBJ databases">
        <title>Chromosomal microdeletions drove parallel domestication of plant architecture in Asian and African rice#.</title>
        <authorList>
            <person name="Wu Y."/>
            <person name="Zhao S."/>
            <person name="Li X."/>
            <person name="Zhang B."/>
            <person name="Jiang L."/>
            <person name="Tang Y."/>
            <person name="Zhao J."/>
            <person name="Ma X."/>
            <person name="Cai H."/>
            <person name="Sun C."/>
            <person name="Tan L."/>
        </authorList>
    </citation>
    <scope>NUCLEOTIDE SEQUENCE</scope>
</reference>
<feature type="transmembrane region" description="Helical" evidence="1">
    <location>
        <begin position="6"/>
        <end position="25"/>
    </location>
</feature>
<keyword evidence="1" id="KW-1133">Transmembrane helix</keyword>